<keyword evidence="1" id="KW-0732">Signal</keyword>
<evidence type="ECO:0000313" key="3">
    <source>
        <dbReference type="EMBL" id="QIE58104.1"/>
    </source>
</evidence>
<sequence>MKYLTLITLFFSVMLMAQVEEDSELFLQMKQLDSVVFEVGFNQCNLSPTEALLTDDFEFYHDIGGIQNKAEFIAAMKKNICGNPKTNLTRKLIKGSMEVFPLSANNELYGAIQRGEHEFYRQADGQENKKTGYAKFTSYWELQNNEWKLKRTFSFDHRAAH</sequence>
<keyword evidence="4" id="KW-1185">Reference proteome</keyword>
<dbReference type="Pfam" id="PF14534">
    <property type="entry name" value="DUF4440"/>
    <property type="match status" value="1"/>
</dbReference>
<dbReference type="SUPFAM" id="SSF54427">
    <property type="entry name" value="NTF2-like"/>
    <property type="match status" value="1"/>
</dbReference>
<feature type="domain" description="DUF4440" evidence="2">
    <location>
        <begin position="41"/>
        <end position="149"/>
    </location>
</feature>
<feature type="signal peptide" evidence="1">
    <location>
        <begin position="1"/>
        <end position="17"/>
    </location>
</feature>
<dbReference type="Proteomes" id="UP000505306">
    <property type="component" value="Chromosome"/>
</dbReference>
<dbReference type="InterPro" id="IPR027843">
    <property type="entry name" value="DUF4440"/>
</dbReference>
<evidence type="ECO:0000256" key="1">
    <source>
        <dbReference type="SAM" id="SignalP"/>
    </source>
</evidence>
<dbReference type="AlphaFoldDB" id="A0A6G6GHU8"/>
<dbReference type="KEGG" id="mgel:G5B37_00535"/>
<feature type="chain" id="PRO_5026321710" evidence="1">
    <location>
        <begin position="18"/>
        <end position="161"/>
    </location>
</feature>
<evidence type="ECO:0000313" key="4">
    <source>
        <dbReference type="Proteomes" id="UP000505306"/>
    </source>
</evidence>
<organism evidence="3 4">
    <name type="scientific">Rasiella rasia</name>
    <dbReference type="NCBI Taxonomy" id="2744027"/>
    <lineage>
        <taxon>Bacteria</taxon>
        <taxon>Pseudomonadati</taxon>
        <taxon>Bacteroidota</taxon>
        <taxon>Flavobacteriia</taxon>
        <taxon>Flavobacteriales</taxon>
        <taxon>Flavobacteriaceae</taxon>
        <taxon>Rasiella</taxon>
    </lineage>
</organism>
<gene>
    <name evidence="3" type="ORF">G5B37_00535</name>
</gene>
<accession>A0A6G6GHU8</accession>
<dbReference type="InterPro" id="IPR032710">
    <property type="entry name" value="NTF2-like_dom_sf"/>
</dbReference>
<dbReference type="Gene3D" id="3.10.450.50">
    <property type="match status" value="1"/>
</dbReference>
<evidence type="ECO:0000259" key="2">
    <source>
        <dbReference type="Pfam" id="PF14534"/>
    </source>
</evidence>
<protein>
    <submittedName>
        <fullName evidence="3">Nuclear transport factor 2 family protein</fullName>
    </submittedName>
</protein>
<name>A0A6G6GHU8_9FLAO</name>
<reference evidence="3 4" key="1">
    <citation type="submission" date="2020-02" db="EMBL/GenBank/DDBJ databases">
        <title>Complete genome sequence of Flavobacteriaceae bacterium.</title>
        <authorList>
            <person name="Kim S.-J."/>
            <person name="Kim Y.-S."/>
            <person name="Kim K.-H."/>
        </authorList>
    </citation>
    <scope>NUCLEOTIDE SEQUENCE [LARGE SCALE GENOMIC DNA]</scope>
    <source>
        <strain evidence="3 4">RR4-40</strain>
    </source>
</reference>
<dbReference type="EMBL" id="CP049057">
    <property type="protein sequence ID" value="QIE58104.1"/>
    <property type="molecule type" value="Genomic_DNA"/>
</dbReference>
<proteinExistence type="predicted"/>
<dbReference type="RefSeq" id="WP_164678102.1">
    <property type="nucleotide sequence ID" value="NZ_CP049057.1"/>
</dbReference>